<evidence type="ECO:0000256" key="1">
    <source>
        <dbReference type="SAM" id="SignalP"/>
    </source>
</evidence>
<dbReference type="Pfam" id="PF25278">
    <property type="entry name" value="DUF7872"/>
    <property type="match status" value="1"/>
</dbReference>
<dbReference type="PANTHER" id="PTHR33339:SF1">
    <property type="entry name" value="LYSM DOMAIN-CONTAINING PROTEIN"/>
    <property type="match status" value="1"/>
</dbReference>
<keyword evidence="1" id="KW-0732">Signal</keyword>
<organism evidence="3 4">
    <name type="scientific">Colletotrichum plurivorum</name>
    <dbReference type="NCBI Taxonomy" id="2175906"/>
    <lineage>
        <taxon>Eukaryota</taxon>
        <taxon>Fungi</taxon>
        <taxon>Dikarya</taxon>
        <taxon>Ascomycota</taxon>
        <taxon>Pezizomycotina</taxon>
        <taxon>Sordariomycetes</taxon>
        <taxon>Hypocreomycetidae</taxon>
        <taxon>Glomerellales</taxon>
        <taxon>Glomerellaceae</taxon>
        <taxon>Colletotrichum</taxon>
        <taxon>Colletotrichum orchidearum species complex</taxon>
    </lineage>
</organism>
<dbReference type="AlphaFoldDB" id="A0A8H6N0D1"/>
<evidence type="ECO:0000313" key="3">
    <source>
        <dbReference type="EMBL" id="KAF6814908.1"/>
    </source>
</evidence>
<dbReference type="PANTHER" id="PTHR33339">
    <property type="entry name" value="LYSM DOMAIN-CONTAINING PROTEIN"/>
    <property type="match status" value="1"/>
</dbReference>
<keyword evidence="4" id="KW-1185">Reference proteome</keyword>
<comment type="caution">
    <text evidence="3">The sequence shown here is derived from an EMBL/GenBank/DDBJ whole genome shotgun (WGS) entry which is preliminary data.</text>
</comment>
<dbReference type="EMBL" id="WIGO01000369">
    <property type="protein sequence ID" value="KAF6814908.1"/>
    <property type="molecule type" value="Genomic_DNA"/>
</dbReference>
<protein>
    <recommendedName>
        <fullName evidence="2">DUF7872 domain-containing protein</fullName>
    </recommendedName>
</protein>
<evidence type="ECO:0000259" key="2">
    <source>
        <dbReference type="Pfam" id="PF25278"/>
    </source>
</evidence>
<gene>
    <name evidence="3" type="ORF">CPLU01_14271</name>
</gene>
<reference evidence="3" key="1">
    <citation type="journal article" date="2020" name="Phytopathology">
        <title>Genome Sequence Resources of Colletotrichum truncatum, C. plurivorum, C. musicola, and C. sojae: Four Species Pathogenic to Soybean (Glycine max).</title>
        <authorList>
            <person name="Rogerio F."/>
            <person name="Boufleur T.R."/>
            <person name="Ciampi-Guillardi M."/>
            <person name="Sukno S.A."/>
            <person name="Thon M.R."/>
            <person name="Massola Junior N.S."/>
            <person name="Baroncelli R."/>
        </authorList>
    </citation>
    <scope>NUCLEOTIDE SEQUENCE</scope>
    <source>
        <strain evidence="3">LFN00145</strain>
    </source>
</reference>
<feature type="signal peptide" evidence="1">
    <location>
        <begin position="1"/>
        <end position="17"/>
    </location>
</feature>
<feature type="chain" id="PRO_5034169152" description="DUF7872 domain-containing protein" evidence="1">
    <location>
        <begin position="18"/>
        <end position="406"/>
    </location>
</feature>
<proteinExistence type="predicted"/>
<feature type="domain" description="DUF7872" evidence="2">
    <location>
        <begin position="189"/>
        <end position="381"/>
    </location>
</feature>
<sequence>MRLVAVIAALGIPTAFSSPLPQSSGSDKTCATEALTADTWKKLGMDNWLLSYSQNMTQGTSNNVQLFASSFGAPSFFCGLGSFCNAGQPCLPVPLPAWYALVAMQNWNSYMNSINTAVAFASSIISLVLPEIVTDFYPKPADNVTPMKDAIRMFNTVLGAVPLTGALSTASSAITGGLSFLSGQMKVPTGKDQFLAWTQISSTMATVVQEYQAAVAASVQETLDANLAQAVGGMYVTLSDGQFLGVHRNVTQQDIQDSVIDTFKIRAAALALQAQKMFISRVSGMPECSGDSAAYRCAQDGDKWGSYSLLQLDGYGNGIIQNDVVDLLVNKYSRKQEDVLVAPTACYDENGKKQLVDGFGDSLSLDPNAKCLFMVPTCDAMISSSGIAYPEADGYEDRCGQQGISL</sequence>
<dbReference type="Proteomes" id="UP000654918">
    <property type="component" value="Unassembled WGS sequence"/>
</dbReference>
<name>A0A8H6N0D1_9PEZI</name>
<dbReference type="InterPro" id="IPR057194">
    <property type="entry name" value="DUF7872"/>
</dbReference>
<evidence type="ECO:0000313" key="4">
    <source>
        <dbReference type="Proteomes" id="UP000654918"/>
    </source>
</evidence>
<accession>A0A8H6N0D1</accession>